<evidence type="ECO:0000313" key="7">
    <source>
        <dbReference type="EMBL" id="KAL3321051.1"/>
    </source>
</evidence>
<accession>A0ABD2QRE0</accession>
<gene>
    <name evidence="7" type="primary">TSP66E_2</name>
    <name evidence="7" type="ORF">Ciccas_000253</name>
</gene>
<evidence type="ECO:0000256" key="4">
    <source>
        <dbReference type="ARBA" id="ARBA00023136"/>
    </source>
</evidence>
<dbReference type="Proteomes" id="UP001626550">
    <property type="component" value="Unassembled WGS sequence"/>
</dbReference>
<sequence length="313" mass="35122">MNQFLLFLCKIILIIFNFILFVVSIVLITLGVGLAEARNILVGTIVTRLMRDAGFHVTVEDEFVEMGLDLLSILPAEVIISIQIVGGVLLAIAISGILGAFCARPYQLYIHALLMFVTFVFLMFLMTQFITEAEFTRNYMILIFRNGLNKSYTMKPVGMGTGFTFFFNNIQSKLNCCGVVNYTDFNITKDFKSSHLVVPVACCVNFNVTDCTKLPTSKNSFVNTSCMAAGWKKVGGFYDKILLTVLVISVSLFTIMFCDILLGKHMSDEQKEHKQQKGAKKGKHKGGQGKHKDGQDNKKEHQDKKKEHQNKNK</sequence>
<dbReference type="SUPFAM" id="SSF48652">
    <property type="entry name" value="Tetraspanin"/>
    <property type="match status" value="1"/>
</dbReference>
<feature type="region of interest" description="Disordered" evidence="5">
    <location>
        <begin position="269"/>
        <end position="313"/>
    </location>
</feature>
<keyword evidence="2 6" id="KW-0812">Transmembrane</keyword>
<feature type="transmembrane region" description="Helical" evidence="6">
    <location>
        <begin position="108"/>
        <end position="130"/>
    </location>
</feature>
<dbReference type="Gene3D" id="1.10.1450.10">
    <property type="entry name" value="Tetraspanin"/>
    <property type="match status" value="1"/>
</dbReference>
<evidence type="ECO:0000256" key="1">
    <source>
        <dbReference type="ARBA" id="ARBA00004141"/>
    </source>
</evidence>
<evidence type="ECO:0000313" key="8">
    <source>
        <dbReference type="Proteomes" id="UP001626550"/>
    </source>
</evidence>
<keyword evidence="8" id="KW-1185">Reference proteome</keyword>
<comment type="subcellular location">
    <subcellularLocation>
        <location evidence="1">Membrane</location>
        <topology evidence="1">Multi-pass membrane protein</topology>
    </subcellularLocation>
</comment>
<comment type="caution">
    <text evidence="7">The sequence shown here is derived from an EMBL/GenBank/DDBJ whole genome shotgun (WGS) entry which is preliminary data.</text>
</comment>
<protein>
    <submittedName>
        <fullName evidence="7">Tetraspanin</fullName>
    </submittedName>
</protein>
<evidence type="ECO:0000256" key="6">
    <source>
        <dbReference type="SAM" id="Phobius"/>
    </source>
</evidence>
<feature type="compositionally biased region" description="Basic residues" evidence="5">
    <location>
        <begin position="276"/>
        <end position="289"/>
    </location>
</feature>
<name>A0ABD2QRE0_9PLAT</name>
<organism evidence="7 8">
    <name type="scientific">Cichlidogyrus casuarinus</name>
    <dbReference type="NCBI Taxonomy" id="1844966"/>
    <lineage>
        <taxon>Eukaryota</taxon>
        <taxon>Metazoa</taxon>
        <taxon>Spiralia</taxon>
        <taxon>Lophotrochozoa</taxon>
        <taxon>Platyhelminthes</taxon>
        <taxon>Monogenea</taxon>
        <taxon>Monopisthocotylea</taxon>
        <taxon>Dactylogyridea</taxon>
        <taxon>Ancyrocephalidae</taxon>
        <taxon>Cichlidogyrus</taxon>
    </lineage>
</organism>
<evidence type="ECO:0000256" key="3">
    <source>
        <dbReference type="ARBA" id="ARBA00022989"/>
    </source>
</evidence>
<feature type="compositionally biased region" description="Basic and acidic residues" evidence="5">
    <location>
        <begin position="290"/>
        <end position="313"/>
    </location>
</feature>
<evidence type="ECO:0000256" key="5">
    <source>
        <dbReference type="SAM" id="MobiDB-lite"/>
    </source>
</evidence>
<keyword evidence="4 6" id="KW-0472">Membrane</keyword>
<feature type="transmembrane region" description="Helical" evidence="6">
    <location>
        <begin position="12"/>
        <end position="35"/>
    </location>
</feature>
<proteinExistence type="predicted"/>
<keyword evidence="3 6" id="KW-1133">Transmembrane helix</keyword>
<evidence type="ECO:0000256" key="2">
    <source>
        <dbReference type="ARBA" id="ARBA00022692"/>
    </source>
</evidence>
<dbReference type="AlphaFoldDB" id="A0ABD2QRE0"/>
<dbReference type="EMBL" id="JBJKFK010000013">
    <property type="protein sequence ID" value="KAL3321051.1"/>
    <property type="molecule type" value="Genomic_DNA"/>
</dbReference>
<dbReference type="GO" id="GO:0016020">
    <property type="term" value="C:membrane"/>
    <property type="evidence" value="ECO:0007669"/>
    <property type="project" value="UniProtKB-SubCell"/>
</dbReference>
<feature type="transmembrane region" description="Helical" evidence="6">
    <location>
        <begin position="241"/>
        <end position="262"/>
    </location>
</feature>
<dbReference type="Pfam" id="PF00335">
    <property type="entry name" value="Tetraspanin"/>
    <property type="match status" value="1"/>
</dbReference>
<feature type="transmembrane region" description="Helical" evidence="6">
    <location>
        <begin position="78"/>
        <end position="101"/>
    </location>
</feature>
<dbReference type="InterPro" id="IPR008952">
    <property type="entry name" value="Tetraspanin_EC2_sf"/>
</dbReference>
<dbReference type="InterPro" id="IPR018499">
    <property type="entry name" value="Tetraspanin/Peripherin"/>
</dbReference>
<reference evidence="7 8" key="1">
    <citation type="submission" date="2024-11" db="EMBL/GenBank/DDBJ databases">
        <title>Adaptive evolution of stress response genes in parasites aligns with host niche diversity.</title>
        <authorList>
            <person name="Hahn C."/>
            <person name="Resl P."/>
        </authorList>
    </citation>
    <scope>NUCLEOTIDE SEQUENCE [LARGE SCALE GENOMIC DNA]</scope>
    <source>
        <strain evidence="7">EGGRZ-B1_66</strain>
        <tissue evidence="7">Body</tissue>
    </source>
</reference>